<dbReference type="PANTHER" id="PTHR30269:SF0">
    <property type="entry name" value="MEMBRANE TRANSPORTER PROTEIN YFCA-RELATED"/>
    <property type="match status" value="1"/>
</dbReference>
<feature type="transmembrane region" description="Helical" evidence="8">
    <location>
        <begin position="201"/>
        <end position="226"/>
    </location>
</feature>
<evidence type="ECO:0000256" key="7">
    <source>
        <dbReference type="ARBA" id="ARBA00023136"/>
    </source>
</evidence>
<keyword evidence="3" id="KW-0813">Transport</keyword>
<dbReference type="InterPro" id="IPR052017">
    <property type="entry name" value="TSUP"/>
</dbReference>
<dbReference type="Pfam" id="PF01925">
    <property type="entry name" value="TauE"/>
    <property type="match status" value="1"/>
</dbReference>
<evidence type="ECO:0000313" key="9">
    <source>
        <dbReference type="EMBL" id="TMQ54496.1"/>
    </source>
</evidence>
<dbReference type="Proteomes" id="UP000317366">
    <property type="component" value="Unassembled WGS sequence"/>
</dbReference>
<evidence type="ECO:0000256" key="3">
    <source>
        <dbReference type="ARBA" id="ARBA00022448"/>
    </source>
</evidence>
<protein>
    <recommendedName>
        <fullName evidence="8">Probable membrane transporter protein</fullName>
    </recommendedName>
</protein>
<keyword evidence="4 8" id="KW-1003">Cell membrane</keyword>
<evidence type="ECO:0000313" key="10">
    <source>
        <dbReference type="EMBL" id="TMQ62815.1"/>
    </source>
</evidence>
<evidence type="ECO:0000256" key="4">
    <source>
        <dbReference type="ARBA" id="ARBA00022475"/>
    </source>
</evidence>
<evidence type="ECO:0000256" key="2">
    <source>
        <dbReference type="ARBA" id="ARBA00009142"/>
    </source>
</evidence>
<feature type="transmembrane region" description="Helical" evidence="8">
    <location>
        <begin position="136"/>
        <end position="155"/>
    </location>
</feature>
<dbReference type="Proteomes" id="UP000319829">
    <property type="component" value="Unassembled WGS sequence"/>
</dbReference>
<feature type="transmembrane region" description="Helical" evidence="8">
    <location>
        <begin position="232"/>
        <end position="249"/>
    </location>
</feature>
<reference evidence="11 12" key="1">
    <citation type="journal article" date="2019" name="Nat. Microbiol.">
        <title>Mediterranean grassland soil C-N compound turnover is dependent on rainfall and depth, and is mediated by genomically divergent microorganisms.</title>
        <authorList>
            <person name="Diamond S."/>
            <person name="Andeer P.F."/>
            <person name="Li Z."/>
            <person name="Crits-Christoph A."/>
            <person name="Burstein D."/>
            <person name="Anantharaman K."/>
            <person name="Lane K.R."/>
            <person name="Thomas B.C."/>
            <person name="Pan C."/>
            <person name="Northen T.R."/>
            <person name="Banfield J.F."/>
        </authorList>
    </citation>
    <scope>NUCLEOTIDE SEQUENCE [LARGE SCALE GENOMIC DNA]</scope>
    <source>
        <strain evidence="9">WS_4</strain>
        <strain evidence="10">WS_7</strain>
    </source>
</reference>
<evidence type="ECO:0000256" key="6">
    <source>
        <dbReference type="ARBA" id="ARBA00022989"/>
    </source>
</evidence>
<feature type="transmembrane region" description="Helical" evidence="8">
    <location>
        <begin position="161"/>
        <end position="181"/>
    </location>
</feature>
<comment type="caution">
    <text evidence="9">The sequence shown here is derived from an EMBL/GenBank/DDBJ whole genome shotgun (WGS) entry which is preliminary data.</text>
</comment>
<dbReference type="GO" id="GO:0005886">
    <property type="term" value="C:plasma membrane"/>
    <property type="evidence" value="ECO:0007669"/>
    <property type="project" value="UniProtKB-SubCell"/>
</dbReference>
<dbReference type="PANTHER" id="PTHR30269">
    <property type="entry name" value="TRANSMEMBRANE PROTEIN YFCA"/>
    <property type="match status" value="1"/>
</dbReference>
<comment type="similarity">
    <text evidence="2 8">Belongs to the 4-toluene sulfonate uptake permease (TSUP) (TC 2.A.102) family.</text>
</comment>
<evidence type="ECO:0000256" key="1">
    <source>
        <dbReference type="ARBA" id="ARBA00004651"/>
    </source>
</evidence>
<dbReference type="EMBL" id="VBOU01000071">
    <property type="protein sequence ID" value="TMQ54496.1"/>
    <property type="molecule type" value="Genomic_DNA"/>
</dbReference>
<feature type="transmembrane region" description="Helical" evidence="8">
    <location>
        <begin position="79"/>
        <end position="99"/>
    </location>
</feature>
<evidence type="ECO:0000256" key="5">
    <source>
        <dbReference type="ARBA" id="ARBA00022692"/>
    </source>
</evidence>
<name>A0A538SSZ3_UNCEI</name>
<keyword evidence="7 8" id="KW-0472">Membrane</keyword>
<comment type="subcellular location">
    <subcellularLocation>
        <location evidence="1 8">Cell membrane</location>
        <topology evidence="1 8">Multi-pass membrane protein</topology>
    </subcellularLocation>
</comment>
<gene>
    <name evidence="9" type="ORF">E6K74_05970</name>
    <name evidence="10" type="ORF">E6K77_06435</name>
</gene>
<keyword evidence="6 8" id="KW-1133">Transmembrane helix</keyword>
<feature type="transmembrane region" description="Helical" evidence="8">
    <location>
        <begin position="12"/>
        <end position="40"/>
    </location>
</feature>
<dbReference type="AlphaFoldDB" id="A0A538SSZ3"/>
<keyword evidence="5 8" id="KW-0812">Transmembrane</keyword>
<feature type="transmembrane region" description="Helical" evidence="8">
    <location>
        <begin position="105"/>
        <end position="124"/>
    </location>
</feature>
<organism evidence="9 12">
    <name type="scientific">Eiseniibacteriota bacterium</name>
    <dbReference type="NCBI Taxonomy" id="2212470"/>
    <lineage>
        <taxon>Bacteria</taxon>
        <taxon>Candidatus Eiseniibacteriota</taxon>
    </lineage>
</organism>
<evidence type="ECO:0000313" key="12">
    <source>
        <dbReference type="Proteomes" id="UP000319829"/>
    </source>
</evidence>
<evidence type="ECO:0000256" key="8">
    <source>
        <dbReference type="RuleBase" id="RU363041"/>
    </source>
</evidence>
<accession>A0A538SSZ3</accession>
<proteinExistence type="inferred from homology"/>
<evidence type="ECO:0000313" key="11">
    <source>
        <dbReference type="Proteomes" id="UP000317366"/>
    </source>
</evidence>
<dbReference type="EMBL" id="VBOX01000067">
    <property type="protein sequence ID" value="TMQ62815.1"/>
    <property type="molecule type" value="Genomic_DNA"/>
</dbReference>
<dbReference type="InterPro" id="IPR002781">
    <property type="entry name" value="TM_pro_TauE-like"/>
</dbReference>
<sequence length="256" mass="26361">MHTVNLPEHLILVLAAFCAGAVDAIGGGGGLLIVPALLAVGLPPHLALGTNKAQSCFGSFAAAIRYARAGLVDRDTARVTFPMAFLGAAIGTSSVLVVRPDVLRPLVLLLLIAAAILVTIVRPNSRGEPRGKLRRAWLAAGLVALVIGTYDGFFGPGAGTFYIAGFVVFLRLSMAGASADAKIANFASNVAAAAIFAERGLVVWPIALPMAGAQLVGGFLGAHLAVRRGDRLIRAVVLAVVLALVVKIGRDLYVGR</sequence>